<dbReference type="AlphaFoldDB" id="A0A1M3T0F7"/>
<dbReference type="Proteomes" id="UP000184063">
    <property type="component" value="Unassembled WGS sequence"/>
</dbReference>
<dbReference type="OrthoDB" id="4503962at2759"/>
<accession>A0A1M3T0F7</accession>
<evidence type="ECO:0000313" key="1">
    <source>
        <dbReference type="EMBL" id="OJZ80237.1"/>
    </source>
</evidence>
<reference evidence="2" key="1">
    <citation type="journal article" date="2017" name="Genome Biol.">
        <title>Comparative genomics reveals high biological diversity and specific adaptations in the industrially and medically important fungal genus Aspergillus.</title>
        <authorList>
            <person name="de Vries R.P."/>
            <person name="Riley R."/>
            <person name="Wiebenga A."/>
            <person name="Aguilar-Osorio G."/>
            <person name="Amillis S."/>
            <person name="Uchima C.A."/>
            <person name="Anderluh G."/>
            <person name="Asadollahi M."/>
            <person name="Askin M."/>
            <person name="Barry K."/>
            <person name="Battaglia E."/>
            <person name="Bayram O."/>
            <person name="Benocci T."/>
            <person name="Braus-Stromeyer S.A."/>
            <person name="Caldana C."/>
            <person name="Canovas D."/>
            <person name="Cerqueira G.C."/>
            <person name="Chen F."/>
            <person name="Chen W."/>
            <person name="Choi C."/>
            <person name="Clum A."/>
            <person name="Dos Santos R.A."/>
            <person name="Damasio A.R."/>
            <person name="Diallinas G."/>
            <person name="Emri T."/>
            <person name="Fekete E."/>
            <person name="Flipphi M."/>
            <person name="Freyberg S."/>
            <person name="Gallo A."/>
            <person name="Gournas C."/>
            <person name="Habgood R."/>
            <person name="Hainaut M."/>
            <person name="Harispe M.L."/>
            <person name="Henrissat B."/>
            <person name="Hilden K.S."/>
            <person name="Hope R."/>
            <person name="Hossain A."/>
            <person name="Karabika E."/>
            <person name="Karaffa L."/>
            <person name="Karanyi Z."/>
            <person name="Krasevec N."/>
            <person name="Kuo A."/>
            <person name="Kusch H."/>
            <person name="LaButti K."/>
            <person name="Lagendijk E.L."/>
            <person name="Lapidus A."/>
            <person name="Levasseur A."/>
            <person name="Lindquist E."/>
            <person name="Lipzen A."/>
            <person name="Logrieco A.F."/>
            <person name="MacCabe A."/>
            <person name="Maekelae M.R."/>
            <person name="Malavazi I."/>
            <person name="Melin P."/>
            <person name="Meyer V."/>
            <person name="Mielnichuk N."/>
            <person name="Miskei M."/>
            <person name="Molnar A.P."/>
            <person name="Mule G."/>
            <person name="Ngan C.Y."/>
            <person name="Orejas M."/>
            <person name="Orosz E."/>
            <person name="Ouedraogo J.P."/>
            <person name="Overkamp K.M."/>
            <person name="Park H.-S."/>
            <person name="Perrone G."/>
            <person name="Piumi F."/>
            <person name="Punt P.J."/>
            <person name="Ram A.F."/>
            <person name="Ramon A."/>
            <person name="Rauscher S."/>
            <person name="Record E."/>
            <person name="Riano-Pachon D.M."/>
            <person name="Robert V."/>
            <person name="Roehrig J."/>
            <person name="Ruller R."/>
            <person name="Salamov A."/>
            <person name="Salih N.S."/>
            <person name="Samson R.A."/>
            <person name="Sandor E."/>
            <person name="Sanguinetti M."/>
            <person name="Schuetze T."/>
            <person name="Sepcic K."/>
            <person name="Shelest E."/>
            <person name="Sherlock G."/>
            <person name="Sophianopoulou V."/>
            <person name="Squina F.M."/>
            <person name="Sun H."/>
            <person name="Susca A."/>
            <person name="Todd R.B."/>
            <person name="Tsang A."/>
            <person name="Unkles S.E."/>
            <person name="van de Wiele N."/>
            <person name="van Rossen-Uffink D."/>
            <person name="Oliveira J.V."/>
            <person name="Vesth T.C."/>
            <person name="Visser J."/>
            <person name="Yu J.-H."/>
            <person name="Zhou M."/>
            <person name="Andersen M.R."/>
            <person name="Archer D.B."/>
            <person name="Baker S.E."/>
            <person name="Benoit I."/>
            <person name="Brakhage A.A."/>
            <person name="Braus G.H."/>
            <person name="Fischer R."/>
            <person name="Frisvad J.C."/>
            <person name="Goldman G.H."/>
            <person name="Houbraken J."/>
            <person name="Oakley B."/>
            <person name="Pocsi I."/>
            <person name="Scazzocchio C."/>
            <person name="Seiboth B."/>
            <person name="vanKuyk P.A."/>
            <person name="Wortman J."/>
            <person name="Dyer P.S."/>
            <person name="Grigoriev I.V."/>
        </authorList>
    </citation>
    <scope>NUCLEOTIDE SEQUENCE [LARGE SCALE GENOMIC DNA]</scope>
    <source>
        <strain evidence="2">CBS 106.47</strain>
    </source>
</reference>
<name>A0A1M3T0F7_ASPLC</name>
<sequence length="289" mass="33317">MRFLPESIKRPISFRDREDLARAFVALVRYWLSEASGEAALTTWGTMKQPAKAEESGNLPELSTSLRPPLVLDQVRTVVPYLSPPQLECAQLWIDEARILQDYSFNLVTLIERMWGLTDEGMMECHTPVVSGSHCMLQRLITPDIIARLLDLSASQQRRVSRRLQSMENVWDPTGRYPYSTADRLWSAAMRMERRWWRSLWPGQSHERPVTLSQVMGIFPLLEPDAVDQVAQILKRRAWRVGRTSATLEDVMLFLKREKRASDADIHYAPRRLGLTQEHTKDYTPIGGK</sequence>
<gene>
    <name evidence="1" type="ORF">ASPFODRAFT_65913</name>
</gene>
<dbReference type="EMBL" id="KV878258">
    <property type="protein sequence ID" value="OJZ80237.1"/>
    <property type="molecule type" value="Genomic_DNA"/>
</dbReference>
<protein>
    <submittedName>
        <fullName evidence="1">Uncharacterized protein</fullName>
    </submittedName>
</protein>
<evidence type="ECO:0000313" key="2">
    <source>
        <dbReference type="Proteomes" id="UP000184063"/>
    </source>
</evidence>
<proteinExistence type="predicted"/>
<organism evidence="1 2">
    <name type="scientific">Aspergillus luchuensis (strain CBS 106.47)</name>
    <dbReference type="NCBI Taxonomy" id="1137211"/>
    <lineage>
        <taxon>Eukaryota</taxon>
        <taxon>Fungi</taxon>
        <taxon>Dikarya</taxon>
        <taxon>Ascomycota</taxon>
        <taxon>Pezizomycotina</taxon>
        <taxon>Eurotiomycetes</taxon>
        <taxon>Eurotiomycetidae</taxon>
        <taxon>Eurotiales</taxon>
        <taxon>Aspergillaceae</taxon>
        <taxon>Aspergillus</taxon>
        <taxon>Aspergillus subgen. Circumdati</taxon>
    </lineage>
</organism>
<dbReference type="VEuPathDB" id="FungiDB:ASPFODRAFT_65913"/>